<gene>
    <name evidence="3" type="ORF">A7A08_01259</name>
</gene>
<keyword evidence="4" id="KW-1185">Reference proteome</keyword>
<dbReference type="Gene3D" id="1.10.238.10">
    <property type="entry name" value="EF-hand"/>
    <property type="match status" value="1"/>
</dbReference>
<dbReference type="InterPro" id="IPR018247">
    <property type="entry name" value="EF_Hand_1_Ca_BS"/>
</dbReference>
<feature type="domain" description="EF-hand" evidence="2">
    <location>
        <begin position="126"/>
        <end position="141"/>
    </location>
</feature>
<evidence type="ECO:0000313" key="4">
    <source>
        <dbReference type="Proteomes" id="UP000095087"/>
    </source>
</evidence>
<comment type="caution">
    <text evidence="3">The sequence shown here is derived from an EMBL/GenBank/DDBJ whole genome shotgun (WGS) entry which is preliminary data.</text>
</comment>
<dbReference type="InterPro" id="IPR011992">
    <property type="entry name" value="EF-hand-dom_pair"/>
</dbReference>
<keyword evidence="1" id="KW-0732">Signal</keyword>
<evidence type="ECO:0000256" key="1">
    <source>
        <dbReference type="SAM" id="SignalP"/>
    </source>
</evidence>
<dbReference type="SUPFAM" id="SSF47473">
    <property type="entry name" value="EF-hand"/>
    <property type="match status" value="1"/>
</dbReference>
<feature type="signal peptide" evidence="1">
    <location>
        <begin position="1"/>
        <end position="21"/>
    </location>
</feature>
<dbReference type="Proteomes" id="UP000095087">
    <property type="component" value="Unassembled WGS sequence"/>
</dbReference>
<sequence>MILRVLAIFPMLLAAISTARAEPMPQGEVVRKLPPRTVQMIAQNPDRYIENTIRQLYQLAPDGVLTEEVLEKRKRLEAAQNRSRRFSQSLRYDLNGDLKISNEEFEELGGLFSGSELGQLEIFRRTLDTNRDGDVSSDEMMADARDDTDRQAERFHQRYGYLMLFDLNDDGKVTAEEIVRGTEVLDDDRETLTP</sequence>
<dbReference type="STRING" id="1177755.A7A08_01259"/>
<proteinExistence type="predicted"/>
<feature type="domain" description="EF-hand" evidence="2">
    <location>
        <begin position="164"/>
        <end position="179"/>
    </location>
</feature>
<dbReference type="InterPro" id="IPR002048">
    <property type="entry name" value="EF_hand_dom"/>
</dbReference>
<feature type="chain" id="PRO_5009116658" evidence="1">
    <location>
        <begin position="22"/>
        <end position="194"/>
    </location>
</feature>
<reference evidence="3 4" key="1">
    <citation type="submission" date="2016-07" db="EMBL/GenBank/DDBJ databases">
        <title>Draft genome sequence of Methyloligella halotolerans C2T (VKM B-2706T=CCUG 61687T=DSM 25045T), a halotolerant polyhydroxybutyrate accumulating methylotroph.</title>
        <authorList>
            <person name="Vasilenko O.V."/>
            <person name="Doronina N.V."/>
            <person name="Poroshina M.N."/>
            <person name="Tarlachkov S.V."/>
            <person name="Trotsenko Y.A."/>
        </authorList>
    </citation>
    <scope>NUCLEOTIDE SEQUENCE [LARGE SCALE GENOMIC DNA]</scope>
    <source>
        <strain evidence="3 4">VKM B-2706</strain>
    </source>
</reference>
<dbReference type="EMBL" id="MASI01000002">
    <property type="protein sequence ID" value="ODA68089.1"/>
    <property type="molecule type" value="Genomic_DNA"/>
</dbReference>
<dbReference type="PROSITE" id="PS00018">
    <property type="entry name" value="EF_HAND_1"/>
    <property type="match status" value="2"/>
</dbReference>
<dbReference type="GO" id="GO:0005509">
    <property type="term" value="F:calcium ion binding"/>
    <property type="evidence" value="ECO:0007669"/>
    <property type="project" value="InterPro"/>
</dbReference>
<organism evidence="3 4">
    <name type="scientific">Methyloligella halotolerans</name>
    <dbReference type="NCBI Taxonomy" id="1177755"/>
    <lineage>
        <taxon>Bacteria</taxon>
        <taxon>Pseudomonadati</taxon>
        <taxon>Pseudomonadota</taxon>
        <taxon>Alphaproteobacteria</taxon>
        <taxon>Hyphomicrobiales</taxon>
        <taxon>Hyphomicrobiaceae</taxon>
        <taxon>Methyloligella</taxon>
    </lineage>
</organism>
<protein>
    <submittedName>
        <fullName evidence="3">EF hand</fullName>
    </submittedName>
</protein>
<evidence type="ECO:0000259" key="2">
    <source>
        <dbReference type="Pfam" id="PF13202"/>
    </source>
</evidence>
<evidence type="ECO:0000313" key="3">
    <source>
        <dbReference type="EMBL" id="ODA68089.1"/>
    </source>
</evidence>
<dbReference type="Pfam" id="PF13202">
    <property type="entry name" value="EF-hand_5"/>
    <property type="match status" value="2"/>
</dbReference>
<name>A0A1E2S184_9HYPH</name>
<accession>A0A1E2S184</accession>
<dbReference type="AlphaFoldDB" id="A0A1E2S184"/>